<keyword evidence="3" id="KW-1185">Reference proteome</keyword>
<keyword evidence="1" id="KW-0472">Membrane</keyword>
<feature type="transmembrane region" description="Helical" evidence="1">
    <location>
        <begin position="77"/>
        <end position="100"/>
    </location>
</feature>
<dbReference type="Proteomes" id="UP000246722">
    <property type="component" value="Unassembled WGS sequence"/>
</dbReference>
<organism evidence="2 3">
    <name type="scientific">Cryobacterium arcticum</name>
    <dbReference type="NCBI Taxonomy" id="670052"/>
    <lineage>
        <taxon>Bacteria</taxon>
        <taxon>Bacillati</taxon>
        <taxon>Actinomycetota</taxon>
        <taxon>Actinomycetes</taxon>
        <taxon>Micrococcales</taxon>
        <taxon>Microbacteriaceae</taxon>
        <taxon>Cryobacterium</taxon>
    </lineage>
</organism>
<dbReference type="AlphaFoldDB" id="A0A318A6L0"/>
<evidence type="ECO:0000313" key="3">
    <source>
        <dbReference type="Proteomes" id="UP000246722"/>
    </source>
</evidence>
<evidence type="ECO:0000313" key="2">
    <source>
        <dbReference type="EMBL" id="PXA72794.1"/>
    </source>
</evidence>
<keyword evidence="1" id="KW-0812">Transmembrane</keyword>
<feature type="transmembrane region" description="Helical" evidence="1">
    <location>
        <begin position="49"/>
        <end position="71"/>
    </location>
</feature>
<protein>
    <submittedName>
        <fullName evidence="2">Uncharacterized protein</fullName>
    </submittedName>
</protein>
<accession>A0A318A6L0</accession>
<sequence>MLIGIVTLIASVLAAVAPRIDVDVSSRLAWLAHDFGPGDSQSQAAARSAAFTVALPLAALSALVTVAGLVMSGGASWSGVTSLAGLLLVGIALLAGASAGRRALRRERGRTRQ</sequence>
<evidence type="ECO:0000256" key="1">
    <source>
        <dbReference type="SAM" id="Phobius"/>
    </source>
</evidence>
<dbReference type="EMBL" id="QHLY01000004">
    <property type="protein sequence ID" value="PXA72794.1"/>
    <property type="molecule type" value="Genomic_DNA"/>
</dbReference>
<proteinExistence type="predicted"/>
<comment type="caution">
    <text evidence="2">The sequence shown here is derived from an EMBL/GenBank/DDBJ whole genome shotgun (WGS) entry which is preliminary data.</text>
</comment>
<reference evidence="2 3" key="1">
    <citation type="submission" date="2018-05" db="EMBL/GenBank/DDBJ databases">
        <title>Genetic diversity of glacier-inhabiting Cryobacterium bacteria in China and description of Cryobacterium mengkeensis sp. nov. and Arthrobacter glacialis sp. nov.</title>
        <authorList>
            <person name="Liu Q."/>
            <person name="Xin Y.-H."/>
        </authorList>
    </citation>
    <scope>NUCLEOTIDE SEQUENCE [LARGE SCALE GENOMIC DNA]</scope>
    <source>
        <strain evidence="2 3">SK-1</strain>
    </source>
</reference>
<name>A0A318A6L0_9MICO</name>
<gene>
    <name evidence="2" type="ORF">CTB96_01445</name>
</gene>
<keyword evidence="1" id="KW-1133">Transmembrane helix</keyword>